<evidence type="ECO:0000256" key="2">
    <source>
        <dbReference type="ARBA" id="ARBA00023015"/>
    </source>
</evidence>
<dbReference type="Gene3D" id="3.30.730.10">
    <property type="entry name" value="AP2/ERF domain"/>
    <property type="match status" value="1"/>
</dbReference>
<dbReference type="SUPFAM" id="SSF54171">
    <property type="entry name" value="DNA-binding domain"/>
    <property type="match status" value="1"/>
</dbReference>
<feature type="domain" description="AP2/ERF" evidence="6">
    <location>
        <begin position="6"/>
        <end position="63"/>
    </location>
</feature>
<dbReference type="CDD" id="cd00018">
    <property type="entry name" value="AP2"/>
    <property type="match status" value="1"/>
</dbReference>
<dbReference type="EMBL" id="MG948436">
    <property type="protein sequence ID" value="AYV97432.1"/>
    <property type="molecule type" value="mRNA"/>
</dbReference>
<name>A0A3G5BCR4_PHAEQ</name>
<evidence type="ECO:0000256" key="1">
    <source>
        <dbReference type="ARBA" id="ARBA00004123"/>
    </source>
</evidence>
<organism evidence="7">
    <name type="scientific">Phalaenopsis equestris</name>
    <name type="common">Moth orchid</name>
    <dbReference type="NCBI Taxonomy" id="78828"/>
    <lineage>
        <taxon>Eukaryota</taxon>
        <taxon>Viridiplantae</taxon>
        <taxon>Streptophyta</taxon>
        <taxon>Embryophyta</taxon>
        <taxon>Tracheophyta</taxon>
        <taxon>Spermatophyta</taxon>
        <taxon>Magnoliopsida</taxon>
        <taxon>Liliopsida</taxon>
        <taxon>Asparagales</taxon>
        <taxon>Orchidaceae</taxon>
        <taxon>Epidendroideae</taxon>
        <taxon>Vandeae</taxon>
        <taxon>Aeridinae</taxon>
        <taxon>Phalaenopsis</taxon>
    </lineage>
</organism>
<dbReference type="SMR" id="A0A3G5BCR4"/>
<dbReference type="PANTHER" id="PTHR31194">
    <property type="entry name" value="SHN SHINE , DNA BINDING / TRANSCRIPTION FACTOR"/>
    <property type="match status" value="1"/>
</dbReference>
<accession>A0A3G5BCR4</accession>
<dbReference type="GO" id="GO:0005634">
    <property type="term" value="C:nucleus"/>
    <property type="evidence" value="ECO:0007669"/>
    <property type="project" value="UniProtKB-SubCell"/>
</dbReference>
<dbReference type="PRINTS" id="PR00367">
    <property type="entry name" value="ETHRSPELEMNT"/>
</dbReference>
<keyword evidence="3" id="KW-0238">DNA-binding</keyword>
<sequence>MPKLQRYRGVRQRHWGSWVSEIRHPLLKTRIWLGTFETAEDAARAYDEAAKFMCGARARTNFPLNSSSVSALSPSLVAKLERCCIASQEEMRRAKVEMESEEMKCMDEESIEEMIEELTYYGSVEISSSYSSSSTATSCSNSIN</sequence>
<dbReference type="PROSITE" id="PS51032">
    <property type="entry name" value="AP2_ERF"/>
    <property type="match status" value="1"/>
</dbReference>
<dbReference type="GO" id="GO:0003700">
    <property type="term" value="F:DNA-binding transcription factor activity"/>
    <property type="evidence" value="ECO:0007669"/>
    <property type="project" value="InterPro"/>
</dbReference>
<evidence type="ECO:0000313" key="7">
    <source>
        <dbReference type="EMBL" id="AYV97432.1"/>
    </source>
</evidence>
<dbReference type="AlphaFoldDB" id="A0A3G5BCR4"/>
<dbReference type="PANTHER" id="PTHR31194:SF219">
    <property type="entry name" value="AP2_ERF DOMAIN-CONTAINING PROTEIN"/>
    <property type="match status" value="1"/>
</dbReference>
<dbReference type="InterPro" id="IPR036955">
    <property type="entry name" value="AP2/ERF_dom_sf"/>
</dbReference>
<keyword evidence="4" id="KW-0804">Transcription</keyword>
<gene>
    <name evidence="7" type="primary">ERF1</name>
</gene>
<dbReference type="GO" id="GO:0003677">
    <property type="term" value="F:DNA binding"/>
    <property type="evidence" value="ECO:0007669"/>
    <property type="project" value="UniProtKB-KW"/>
</dbReference>
<reference evidence="7" key="1">
    <citation type="submission" date="2018-02" db="EMBL/GenBank/DDBJ databases">
        <title>A SHN-like transcription factor, PeERF1 regulates cuticular folds for lip epidermis development of Phalaenopsis.</title>
        <authorList>
            <person name="Lai P.H."/>
            <person name="Pan Z.J."/>
            <person name="Jane W.N."/>
            <person name="Chung M.C."/>
            <person name="Chiu S.T."/>
            <person name="Chen W.H."/>
            <person name="Chen H.H."/>
        </authorList>
    </citation>
    <scope>NUCLEOTIDE SEQUENCE</scope>
</reference>
<dbReference type="InterPro" id="IPR001471">
    <property type="entry name" value="AP2/ERF_dom"/>
</dbReference>
<dbReference type="Pfam" id="PF00847">
    <property type="entry name" value="AP2"/>
    <property type="match status" value="1"/>
</dbReference>
<dbReference type="InterPro" id="IPR050913">
    <property type="entry name" value="AP2/ERF_ERF"/>
</dbReference>
<proteinExistence type="evidence at transcript level"/>
<keyword evidence="5" id="KW-0539">Nucleus</keyword>
<protein>
    <submittedName>
        <fullName evidence="7">AP2/ERF transcription factor</fullName>
    </submittedName>
</protein>
<evidence type="ECO:0000256" key="4">
    <source>
        <dbReference type="ARBA" id="ARBA00023163"/>
    </source>
</evidence>
<evidence type="ECO:0000256" key="3">
    <source>
        <dbReference type="ARBA" id="ARBA00023125"/>
    </source>
</evidence>
<keyword evidence="2" id="KW-0805">Transcription regulation</keyword>
<evidence type="ECO:0000259" key="6">
    <source>
        <dbReference type="PROSITE" id="PS51032"/>
    </source>
</evidence>
<dbReference type="FunFam" id="3.30.730.10:FF:000001">
    <property type="entry name" value="Ethylene-responsive transcription factor 2"/>
    <property type="match status" value="1"/>
</dbReference>
<dbReference type="SMART" id="SM00380">
    <property type="entry name" value="AP2"/>
    <property type="match status" value="1"/>
</dbReference>
<evidence type="ECO:0000256" key="5">
    <source>
        <dbReference type="ARBA" id="ARBA00023242"/>
    </source>
</evidence>
<dbReference type="InterPro" id="IPR016177">
    <property type="entry name" value="DNA-bd_dom_sf"/>
</dbReference>
<comment type="subcellular location">
    <subcellularLocation>
        <location evidence="1">Nucleus</location>
    </subcellularLocation>
</comment>
<dbReference type="OrthoDB" id="1920676at2759"/>